<reference evidence="1" key="1">
    <citation type="submission" date="2023-06" db="EMBL/GenBank/DDBJ databases">
        <authorList>
            <consortium name="Lawrence Berkeley National Laboratory"/>
            <person name="Ahrendt S."/>
            <person name="Sahu N."/>
            <person name="Indic B."/>
            <person name="Wong-Bajracharya J."/>
            <person name="Merenyi Z."/>
            <person name="Ke H.-M."/>
            <person name="Monk M."/>
            <person name="Kocsube S."/>
            <person name="Drula E."/>
            <person name="Lipzen A."/>
            <person name="Balint B."/>
            <person name="Henrissat B."/>
            <person name="Andreopoulos B."/>
            <person name="Martin F.M."/>
            <person name="Harder C.B."/>
            <person name="Rigling D."/>
            <person name="Ford K.L."/>
            <person name="Foster G.D."/>
            <person name="Pangilinan J."/>
            <person name="Papanicolaou A."/>
            <person name="Barry K."/>
            <person name="LaButti K."/>
            <person name="Viragh M."/>
            <person name="Koriabine M."/>
            <person name="Yan M."/>
            <person name="Riley R."/>
            <person name="Champramary S."/>
            <person name="Plett K.L."/>
            <person name="Tsai I.J."/>
            <person name="Slot J."/>
            <person name="Sipos G."/>
            <person name="Plett J."/>
            <person name="Nagy L.G."/>
            <person name="Grigoriev I.V."/>
        </authorList>
    </citation>
    <scope>NUCLEOTIDE SEQUENCE</scope>
    <source>
        <strain evidence="1">HWK02</strain>
    </source>
</reference>
<comment type="caution">
    <text evidence="1">The sequence shown here is derived from an EMBL/GenBank/DDBJ whole genome shotgun (WGS) entry which is preliminary data.</text>
</comment>
<name>A0AA39THW2_9AGAR</name>
<evidence type="ECO:0000313" key="2">
    <source>
        <dbReference type="Proteomes" id="UP001175228"/>
    </source>
</evidence>
<accession>A0AA39THW2</accession>
<organism evidence="1 2">
    <name type="scientific">Armillaria luteobubalina</name>
    <dbReference type="NCBI Taxonomy" id="153913"/>
    <lineage>
        <taxon>Eukaryota</taxon>
        <taxon>Fungi</taxon>
        <taxon>Dikarya</taxon>
        <taxon>Basidiomycota</taxon>
        <taxon>Agaricomycotina</taxon>
        <taxon>Agaricomycetes</taxon>
        <taxon>Agaricomycetidae</taxon>
        <taxon>Agaricales</taxon>
        <taxon>Marasmiineae</taxon>
        <taxon>Physalacriaceae</taxon>
        <taxon>Armillaria</taxon>
    </lineage>
</organism>
<dbReference type="EMBL" id="JAUEPU010000037">
    <property type="protein sequence ID" value="KAK0489686.1"/>
    <property type="molecule type" value="Genomic_DNA"/>
</dbReference>
<protein>
    <submittedName>
        <fullName evidence="1">Uncharacterized protein</fullName>
    </submittedName>
</protein>
<gene>
    <name evidence="1" type="ORF">EDD18DRAFT_1110043</name>
</gene>
<evidence type="ECO:0000313" key="1">
    <source>
        <dbReference type="EMBL" id="KAK0489686.1"/>
    </source>
</evidence>
<dbReference type="Proteomes" id="UP001175228">
    <property type="component" value="Unassembled WGS sequence"/>
</dbReference>
<sequence length="111" mass="12264">MTGFRHDSLACKTLEGAPYHLDGLLYRAHLPWSRSLREVIQAKSSVGEIPCCAGSASTDIPTCLRFPRSTAITTLKHGGVFLYHQRHRIMTYPDNTSASYRISLSTAVAKV</sequence>
<dbReference type="AlphaFoldDB" id="A0AA39THW2"/>
<keyword evidence="2" id="KW-1185">Reference proteome</keyword>
<proteinExistence type="predicted"/>